<dbReference type="PANTHER" id="PTHR43527:SF2">
    <property type="entry name" value="4-DIPHOSPHOCYTIDYL-2-C-METHYL-D-ERYTHRITOL KINASE, CHLOROPLASTIC"/>
    <property type="match status" value="1"/>
</dbReference>
<comment type="function">
    <text evidence="10">Catalyzes the phosphorylation of the position 2 hydroxy group of 4-diphosphocytidyl-2C-methyl-D-erythritol.</text>
</comment>
<dbReference type="GO" id="GO:0050515">
    <property type="term" value="F:4-(cytidine 5'-diphospho)-2-C-methyl-D-erythritol kinase activity"/>
    <property type="evidence" value="ECO:0007669"/>
    <property type="project" value="UniProtKB-EC"/>
</dbReference>
<evidence type="ECO:0000313" key="13">
    <source>
        <dbReference type="EMBL" id="CAG2156215.1"/>
    </source>
</evidence>
<dbReference type="HAMAP" id="MF_00061">
    <property type="entry name" value="IspE"/>
    <property type="match status" value="1"/>
</dbReference>
<feature type="domain" description="GHMP kinase N-terminal" evidence="11">
    <location>
        <begin position="80"/>
        <end position="156"/>
    </location>
</feature>
<comment type="catalytic activity">
    <reaction evidence="10">
        <text>4-CDP-2-C-methyl-D-erythritol + ATP = 4-CDP-2-C-methyl-D-erythritol 2-phosphate + ADP + H(+)</text>
        <dbReference type="Rhea" id="RHEA:18437"/>
        <dbReference type="ChEBI" id="CHEBI:15378"/>
        <dbReference type="ChEBI" id="CHEBI:30616"/>
        <dbReference type="ChEBI" id="CHEBI:57823"/>
        <dbReference type="ChEBI" id="CHEBI:57919"/>
        <dbReference type="ChEBI" id="CHEBI:456216"/>
        <dbReference type="EC" id="2.7.1.148"/>
    </reaction>
</comment>
<dbReference type="RefSeq" id="WP_376989158.1">
    <property type="nucleotide sequence ID" value="NZ_CAJPVI010000036.1"/>
</dbReference>
<evidence type="ECO:0000256" key="4">
    <source>
        <dbReference type="ARBA" id="ARBA00022679"/>
    </source>
</evidence>
<keyword evidence="5 10" id="KW-0547">Nucleotide-binding</keyword>
<dbReference type="PANTHER" id="PTHR43527">
    <property type="entry name" value="4-DIPHOSPHOCYTIDYL-2-C-METHYL-D-ERYTHRITOL KINASE, CHLOROPLASTIC"/>
    <property type="match status" value="1"/>
</dbReference>
<dbReference type="NCBIfam" id="TIGR00154">
    <property type="entry name" value="ispE"/>
    <property type="match status" value="1"/>
</dbReference>
<dbReference type="InterPro" id="IPR014721">
    <property type="entry name" value="Ribsml_uS5_D2-typ_fold_subgr"/>
</dbReference>
<feature type="domain" description="GHMP kinase C-terminal" evidence="12">
    <location>
        <begin position="219"/>
        <end position="275"/>
    </location>
</feature>
<keyword evidence="14" id="KW-1185">Reference proteome</keyword>
<proteinExistence type="inferred from homology"/>
<feature type="binding site" evidence="10">
    <location>
        <begin position="107"/>
        <end position="117"/>
    </location>
    <ligand>
        <name>ATP</name>
        <dbReference type="ChEBI" id="CHEBI:30616"/>
    </ligand>
</feature>
<keyword evidence="8 10" id="KW-0414">Isoprene biosynthesis</keyword>
<keyword evidence="6 10" id="KW-0418">Kinase</keyword>
<organism evidence="13 14">
    <name type="scientific">Cupriavidus numazuensis</name>
    <dbReference type="NCBI Taxonomy" id="221992"/>
    <lineage>
        <taxon>Bacteria</taxon>
        <taxon>Pseudomonadati</taxon>
        <taxon>Pseudomonadota</taxon>
        <taxon>Betaproteobacteria</taxon>
        <taxon>Burkholderiales</taxon>
        <taxon>Burkholderiaceae</taxon>
        <taxon>Cupriavidus</taxon>
    </lineage>
</organism>
<dbReference type="PIRSF" id="PIRSF010376">
    <property type="entry name" value="IspE"/>
    <property type="match status" value="1"/>
</dbReference>
<gene>
    <name evidence="10 13" type="primary">ispE</name>
    <name evidence="13" type="ORF">LMG26411_05172</name>
</gene>
<dbReference type="InterPro" id="IPR004424">
    <property type="entry name" value="IspE"/>
</dbReference>
<feature type="active site" evidence="10">
    <location>
        <position position="24"/>
    </location>
</feature>
<sequence length="296" mass="32045">MTAALIAAPTLPPPELRDCPAPAKLNLFLHVTGRRPDGYHTLQTVFQLVDWCDTLHFRRRDDGVVTRTTDIPGVPAETDLVVRAARALQQATGTRFGADIAIDKILPMGGGIGGGSSDAATTLLALNHLWGLGLPRAELMRIGLALGADVPVFVFGENAFAEGVGEELTPVELPDSWFVIVHPKQHVPTAEIFSDECLTRDTPLSIIAVFAACTNKFSFGRNDLEAIATAKFGEVARALEWLKQFNQHARMTGSGACVFARFPDEQTAQKVLKRLPPEWDGRCVRSLACHPLAAFA</sequence>
<dbReference type="Gene3D" id="3.30.230.10">
    <property type="match status" value="1"/>
</dbReference>
<evidence type="ECO:0000256" key="2">
    <source>
        <dbReference type="ARBA" id="ARBA00012052"/>
    </source>
</evidence>
<dbReference type="Proteomes" id="UP000672657">
    <property type="component" value="Unassembled WGS sequence"/>
</dbReference>
<dbReference type="EMBL" id="CAJPVI010000036">
    <property type="protein sequence ID" value="CAG2156215.1"/>
    <property type="molecule type" value="Genomic_DNA"/>
</dbReference>
<keyword evidence="7 10" id="KW-0067">ATP-binding</keyword>
<dbReference type="InterPro" id="IPR013750">
    <property type="entry name" value="GHMP_kinase_C_dom"/>
</dbReference>
<dbReference type="EC" id="2.7.1.148" evidence="2 10"/>
<dbReference type="SUPFAM" id="SSF54211">
    <property type="entry name" value="Ribosomal protein S5 domain 2-like"/>
    <property type="match status" value="1"/>
</dbReference>
<dbReference type="NCBIfam" id="NF011202">
    <property type="entry name" value="PRK14608.1"/>
    <property type="match status" value="1"/>
</dbReference>
<dbReference type="InterPro" id="IPR020568">
    <property type="entry name" value="Ribosomal_Su5_D2-typ_SF"/>
</dbReference>
<evidence type="ECO:0000256" key="5">
    <source>
        <dbReference type="ARBA" id="ARBA00022741"/>
    </source>
</evidence>
<name>A0ABN7Q3Y3_9BURK</name>
<evidence type="ECO:0000313" key="14">
    <source>
        <dbReference type="Proteomes" id="UP000672657"/>
    </source>
</evidence>
<evidence type="ECO:0000256" key="8">
    <source>
        <dbReference type="ARBA" id="ARBA00023229"/>
    </source>
</evidence>
<evidence type="ECO:0000259" key="11">
    <source>
        <dbReference type="Pfam" id="PF00288"/>
    </source>
</evidence>
<dbReference type="Pfam" id="PF08544">
    <property type="entry name" value="GHMP_kinases_C"/>
    <property type="match status" value="1"/>
</dbReference>
<evidence type="ECO:0000256" key="9">
    <source>
        <dbReference type="ARBA" id="ARBA00032554"/>
    </source>
</evidence>
<dbReference type="Gene3D" id="3.30.70.890">
    <property type="entry name" value="GHMP kinase, C-terminal domain"/>
    <property type="match status" value="1"/>
</dbReference>
<feature type="active site" evidence="10">
    <location>
        <position position="149"/>
    </location>
</feature>
<protein>
    <recommendedName>
        <fullName evidence="3 10">4-diphosphocytidyl-2-C-methyl-D-erythritol kinase</fullName>
        <shortName evidence="10">CMK</shortName>
        <ecNumber evidence="2 10">2.7.1.148</ecNumber>
    </recommendedName>
    <alternativeName>
        <fullName evidence="9 10">4-(cytidine-5'-diphospho)-2-C-methyl-D-erythritol kinase</fullName>
    </alternativeName>
</protein>
<comment type="caution">
    <text evidence="13">The sequence shown here is derived from an EMBL/GenBank/DDBJ whole genome shotgun (WGS) entry which is preliminary data.</text>
</comment>
<evidence type="ECO:0000256" key="7">
    <source>
        <dbReference type="ARBA" id="ARBA00022840"/>
    </source>
</evidence>
<dbReference type="Pfam" id="PF00288">
    <property type="entry name" value="GHMP_kinases_N"/>
    <property type="match status" value="1"/>
</dbReference>
<dbReference type="InterPro" id="IPR036554">
    <property type="entry name" value="GHMP_kinase_C_sf"/>
</dbReference>
<dbReference type="InterPro" id="IPR006204">
    <property type="entry name" value="GHMP_kinase_N_dom"/>
</dbReference>
<dbReference type="SUPFAM" id="SSF55060">
    <property type="entry name" value="GHMP Kinase, C-terminal domain"/>
    <property type="match status" value="1"/>
</dbReference>
<reference evidence="13 14" key="1">
    <citation type="submission" date="2021-03" db="EMBL/GenBank/DDBJ databases">
        <authorList>
            <person name="Peeters C."/>
        </authorList>
    </citation>
    <scope>NUCLEOTIDE SEQUENCE [LARGE SCALE GENOMIC DNA]</scope>
    <source>
        <strain evidence="13 14">LMG 26411</strain>
    </source>
</reference>
<comment type="similarity">
    <text evidence="1 10">Belongs to the GHMP kinase family. IspE subfamily.</text>
</comment>
<accession>A0ABN7Q3Y3</accession>
<keyword evidence="4 10" id="KW-0808">Transferase</keyword>
<evidence type="ECO:0000259" key="12">
    <source>
        <dbReference type="Pfam" id="PF08544"/>
    </source>
</evidence>
<evidence type="ECO:0000256" key="3">
    <source>
        <dbReference type="ARBA" id="ARBA00017473"/>
    </source>
</evidence>
<evidence type="ECO:0000256" key="10">
    <source>
        <dbReference type="HAMAP-Rule" id="MF_00061"/>
    </source>
</evidence>
<evidence type="ECO:0000256" key="6">
    <source>
        <dbReference type="ARBA" id="ARBA00022777"/>
    </source>
</evidence>
<comment type="pathway">
    <text evidence="10">Isoprenoid biosynthesis; isopentenyl diphosphate biosynthesis via DXP pathway; isopentenyl diphosphate from 1-deoxy-D-xylulose 5-phosphate: step 3/6.</text>
</comment>
<evidence type="ECO:0000256" key="1">
    <source>
        <dbReference type="ARBA" id="ARBA00009684"/>
    </source>
</evidence>